<dbReference type="EMBL" id="BIFH01000043">
    <property type="protein sequence ID" value="GCE00913.1"/>
    <property type="molecule type" value="Genomic_DNA"/>
</dbReference>
<keyword evidence="4" id="KW-1185">Reference proteome</keyword>
<reference evidence="3 4" key="1">
    <citation type="submission" date="2018-12" db="EMBL/GenBank/DDBJ databases">
        <title>Draft genome sequence of Embleya hyalina NBRC 13850T.</title>
        <authorList>
            <person name="Komaki H."/>
            <person name="Hosoyama A."/>
            <person name="Kimura A."/>
            <person name="Ichikawa N."/>
            <person name="Tamura T."/>
        </authorList>
    </citation>
    <scope>NUCLEOTIDE SEQUENCE [LARGE SCALE GENOMIC DNA]</scope>
    <source>
        <strain evidence="3 4">NBRC 13850</strain>
    </source>
</reference>
<dbReference type="PANTHER" id="PTHR44846">
    <property type="entry name" value="MANNOSYL-D-GLYCERATE TRANSPORT/METABOLISM SYSTEM REPRESSOR MNGR-RELATED"/>
    <property type="match status" value="1"/>
</dbReference>
<dbReference type="InterPro" id="IPR011663">
    <property type="entry name" value="UTRA"/>
</dbReference>
<dbReference type="InterPro" id="IPR050679">
    <property type="entry name" value="Bact_HTH_transcr_reg"/>
</dbReference>
<dbReference type="SMART" id="SM00866">
    <property type="entry name" value="UTRA"/>
    <property type="match status" value="1"/>
</dbReference>
<dbReference type="Gene3D" id="3.40.1410.10">
    <property type="entry name" value="Chorismate lyase-like"/>
    <property type="match status" value="1"/>
</dbReference>
<dbReference type="InterPro" id="IPR028978">
    <property type="entry name" value="Chorismate_lyase_/UTRA_dom_sf"/>
</dbReference>
<name>A0A401Z1Z9_9ACTN</name>
<dbReference type="Pfam" id="PF07702">
    <property type="entry name" value="UTRA"/>
    <property type="match status" value="1"/>
</dbReference>
<dbReference type="AlphaFoldDB" id="A0A401Z1Z9"/>
<protein>
    <submittedName>
        <fullName evidence="3">GntR family transcriptional regulator</fullName>
    </submittedName>
</protein>
<organism evidence="3 4">
    <name type="scientific">Embleya hyalina</name>
    <dbReference type="NCBI Taxonomy" id="516124"/>
    <lineage>
        <taxon>Bacteria</taxon>
        <taxon>Bacillati</taxon>
        <taxon>Actinomycetota</taxon>
        <taxon>Actinomycetes</taxon>
        <taxon>Kitasatosporales</taxon>
        <taxon>Streptomycetaceae</taxon>
        <taxon>Embleya</taxon>
    </lineage>
</organism>
<gene>
    <name evidence="3" type="ORF">EHYA_08640</name>
</gene>
<dbReference type="RefSeq" id="WP_126642598.1">
    <property type="nucleotide sequence ID" value="NZ_BIFH01000043.1"/>
</dbReference>
<evidence type="ECO:0000313" key="3">
    <source>
        <dbReference type="EMBL" id="GCE00913.1"/>
    </source>
</evidence>
<dbReference type="SUPFAM" id="SSF64288">
    <property type="entry name" value="Chorismate lyase-like"/>
    <property type="match status" value="1"/>
</dbReference>
<comment type="caution">
    <text evidence="3">The sequence shown here is derived from an EMBL/GenBank/DDBJ whole genome shotgun (WGS) entry which is preliminary data.</text>
</comment>
<dbReference type="GO" id="GO:0003677">
    <property type="term" value="F:DNA binding"/>
    <property type="evidence" value="ECO:0007669"/>
    <property type="project" value="InterPro"/>
</dbReference>
<dbReference type="GO" id="GO:0045892">
    <property type="term" value="P:negative regulation of DNA-templated transcription"/>
    <property type="evidence" value="ECO:0007669"/>
    <property type="project" value="TreeGrafter"/>
</dbReference>
<evidence type="ECO:0000313" key="4">
    <source>
        <dbReference type="Proteomes" id="UP000286931"/>
    </source>
</evidence>
<feature type="domain" description="UbiC transcription regulator-associated" evidence="2">
    <location>
        <begin position="31"/>
        <end position="172"/>
    </location>
</feature>
<dbReference type="PANTHER" id="PTHR44846:SF17">
    <property type="entry name" value="GNTR-FAMILY TRANSCRIPTIONAL REGULATOR"/>
    <property type="match status" value="1"/>
</dbReference>
<accession>A0A401Z1Z9</accession>
<evidence type="ECO:0000256" key="1">
    <source>
        <dbReference type="SAM" id="MobiDB-lite"/>
    </source>
</evidence>
<dbReference type="OrthoDB" id="3620754at2"/>
<proteinExistence type="predicted"/>
<dbReference type="Proteomes" id="UP000286931">
    <property type="component" value="Unassembled WGS sequence"/>
</dbReference>
<evidence type="ECO:0000259" key="2">
    <source>
        <dbReference type="SMART" id="SM00866"/>
    </source>
</evidence>
<sequence length="180" mass="19688">MDGNEWVHVSTPYLKPRGRGQQDAWSEETAAQGRKGSQRIVHARDVDAPDEVAALLDLPEGAAVVERRRIIYLDGEATELTNTYYPAGIARGTRLAETAKITGGAVTLLANLGYVGHRVREEVGARLPDAVEREVLALGALDPVLRLVRVTSSITDQPFQVDVSVFPAATQRLRYEMRIG</sequence>
<feature type="region of interest" description="Disordered" evidence="1">
    <location>
        <begin position="1"/>
        <end position="22"/>
    </location>
</feature>